<evidence type="ECO:0000313" key="6">
    <source>
        <dbReference type="EMBL" id="GHD27367.1"/>
    </source>
</evidence>
<evidence type="ECO:0000256" key="1">
    <source>
        <dbReference type="ARBA" id="ARBA00006068"/>
    </source>
</evidence>
<evidence type="ECO:0000259" key="5">
    <source>
        <dbReference type="Pfam" id="PF13399"/>
    </source>
</evidence>
<dbReference type="Proteomes" id="UP000654947">
    <property type="component" value="Unassembled WGS sequence"/>
</dbReference>
<feature type="region of interest" description="Disordered" evidence="2">
    <location>
        <begin position="331"/>
        <end position="355"/>
    </location>
</feature>
<dbReference type="AlphaFoldDB" id="A0A918XEQ0"/>
<protein>
    <recommendedName>
        <fullName evidence="8">LytR family transcriptional regulator</fullName>
    </recommendedName>
</protein>
<dbReference type="Gene3D" id="3.40.630.190">
    <property type="entry name" value="LCP protein"/>
    <property type="match status" value="1"/>
</dbReference>
<feature type="domain" description="LytR/CpsA/Psr regulator C-terminal" evidence="5">
    <location>
        <begin position="354"/>
        <end position="437"/>
    </location>
</feature>
<sequence>MSLLAQGKKPSLRRGMSLGQWAAVGATGVVIAGSLAAYATVGDALSFDTESIEPDAWGDRPASVDGIHNILVLGTDERAGDNASYNDANGIRPDVLMIASIDVDNGGATMVNLPRDLVVDLPACEGNDEYPGSAGGQDQLNHAMRYGGLDCQGNAVESVTGVHLDHMVSLDFAGFESMVDSVGGVEMCVPEPIDDPKAHLQLEAGEQRLDGSEALGLARSRDSTEYGSDLGRIENQQRLVGAILREIQSGETLTKPTILRDFLDSVTDSMVTDQGFTLDVMMELAVAMREVDLENLHMVTVPVDDHPADPNKVVFQEPAAQDLLGALAAGEVLPGSDDSGGSGSEDGGEAAPGDVSLRVLNNTGRNGLASEVETLLNAEGFTVTGTGNPQARAPDATTVYHGPGQEAEAELVASALTTATTEEVPELEGGDLELVMGGADWGPVVGLDGGGSDDSGGADLDELGSTTAADEEAVCE</sequence>
<keyword evidence="3" id="KW-1133">Transmembrane helix</keyword>
<evidence type="ECO:0000256" key="3">
    <source>
        <dbReference type="SAM" id="Phobius"/>
    </source>
</evidence>
<dbReference type="EMBL" id="BMXL01000012">
    <property type="protein sequence ID" value="GHD27367.1"/>
    <property type="molecule type" value="Genomic_DNA"/>
</dbReference>
<dbReference type="NCBIfam" id="TIGR00350">
    <property type="entry name" value="lytR_cpsA_psr"/>
    <property type="match status" value="1"/>
</dbReference>
<feature type="transmembrane region" description="Helical" evidence="3">
    <location>
        <begin position="21"/>
        <end position="41"/>
    </location>
</feature>
<dbReference type="InterPro" id="IPR027381">
    <property type="entry name" value="LytR/CpsA/Psr_C"/>
</dbReference>
<reference evidence="6 7" key="1">
    <citation type="journal article" date="2014" name="Int. J. Syst. Evol. Microbiol.">
        <title>Complete genome sequence of Corynebacterium casei LMG S-19264T (=DSM 44701T), isolated from a smear-ripened cheese.</title>
        <authorList>
            <consortium name="US DOE Joint Genome Institute (JGI-PGF)"/>
            <person name="Walter F."/>
            <person name="Albersmeier A."/>
            <person name="Kalinowski J."/>
            <person name="Ruckert C."/>
        </authorList>
    </citation>
    <scope>NUCLEOTIDE SEQUENCE [LARGE SCALE GENOMIC DNA]</scope>
    <source>
        <strain evidence="6 7">KCTC 19473</strain>
    </source>
</reference>
<evidence type="ECO:0000256" key="2">
    <source>
        <dbReference type="SAM" id="MobiDB-lite"/>
    </source>
</evidence>
<keyword evidence="7" id="KW-1185">Reference proteome</keyword>
<comment type="caution">
    <text evidence="6">The sequence shown here is derived from an EMBL/GenBank/DDBJ whole genome shotgun (WGS) entry which is preliminary data.</text>
</comment>
<name>A0A918XEQ0_9ACTN</name>
<dbReference type="PANTHER" id="PTHR33392:SF6">
    <property type="entry name" value="POLYISOPRENYL-TEICHOIC ACID--PEPTIDOGLYCAN TEICHOIC ACID TRANSFERASE TAGU"/>
    <property type="match status" value="1"/>
</dbReference>
<dbReference type="Gene3D" id="3.30.70.2390">
    <property type="match status" value="1"/>
</dbReference>
<dbReference type="PANTHER" id="PTHR33392">
    <property type="entry name" value="POLYISOPRENYL-TEICHOIC ACID--PEPTIDOGLYCAN TEICHOIC ACID TRANSFERASE TAGU"/>
    <property type="match status" value="1"/>
</dbReference>
<accession>A0A918XEQ0</accession>
<dbReference type="Pfam" id="PF03816">
    <property type="entry name" value="LytR_cpsA_psr"/>
    <property type="match status" value="1"/>
</dbReference>
<organism evidence="6 7">
    <name type="scientific">Nocardiopsis kunsanensis</name>
    <dbReference type="NCBI Taxonomy" id="141693"/>
    <lineage>
        <taxon>Bacteria</taxon>
        <taxon>Bacillati</taxon>
        <taxon>Actinomycetota</taxon>
        <taxon>Actinomycetes</taxon>
        <taxon>Streptosporangiales</taxon>
        <taxon>Nocardiopsidaceae</taxon>
        <taxon>Nocardiopsis</taxon>
    </lineage>
</organism>
<dbReference type="InterPro" id="IPR050922">
    <property type="entry name" value="LytR/CpsA/Psr_CW_biosynth"/>
</dbReference>
<dbReference type="InterPro" id="IPR004474">
    <property type="entry name" value="LytR_CpsA_psr"/>
</dbReference>
<dbReference type="Pfam" id="PF13399">
    <property type="entry name" value="LytR_C"/>
    <property type="match status" value="1"/>
</dbReference>
<evidence type="ECO:0008006" key="8">
    <source>
        <dbReference type="Google" id="ProtNLM"/>
    </source>
</evidence>
<keyword evidence="3" id="KW-0812">Transmembrane</keyword>
<keyword evidence="3" id="KW-0472">Membrane</keyword>
<feature type="region of interest" description="Disordered" evidence="2">
    <location>
        <begin position="443"/>
        <end position="476"/>
    </location>
</feature>
<proteinExistence type="inferred from homology"/>
<comment type="similarity">
    <text evidence="1">Belongs to the LytR/CpsA/Psr (LCP) family.</text>
</comment>
<gene>
    <name evidence="6" type="ORF">GCM10007147_26440</name>
</gene>
<evidence type="ECO:0000313" key="7">
    <source>
        <dbReference type="Proteomes" id="UP000654947"/>
    </source>
</evidence>
<feature type="domain" description="Cell envelope-related transcriptional attenuator" evidence="4">
    <location>
        <begin position="92"/>
        <end position="248"/>
    </location>
</feature>
<evidence type="ECO:0000259" key="4">
    <source>
        <dbReference type="Pfam" id="PF03816"/>
    </source>
</evidence>